<name>A0ABQ5V8S0_9PROT</name>
<dbReference type="EC" id="2.4.1.182" evidence="3"/>
<keyword evidence="5" id="KW-0444">Lipid biosynthesis</keyword>
<evidence type="ECO:0000256" key="5">
    <source>
        <dbReference type="ARBA" id="ARBA00022516"/>
    </source>
</evidence>
<evidence type="ECO:0000256" key="4">
    <source>
        <dbReference type="ARBA" id="ARBA00020902"/>
    </source>
</evidence>
<reference evidence="11" key="1">
    <citation type="journal article" date="2014" name="Int. J. Syst. Evol. Microbiol.">
        <title>Complete genome of a new Firmicutes species belonging to the dominant human colonic microbiota ('Ruminococcus bicirculans') reveals two chromosomes and a selective capacity to utilize plant glucans.</title>
        <authorList>
            <consortium name="NISC Comparative Sequencing Program"/>
            <person name="Wegmann U."/>
            <person name="Louis P."/>
            <person name="Goesmann A."/>
            <person name="Henrissat B."/>
            <person name="Duncan S.H."/>
            <person name="Flint H.J."/>
        </authorList>
    </citation>
    <scope>NUCLEOTIDE SEQUENCE</scope>
    <source>
        <strain evidence="11">NBRC 108219</strain>
    </source>
</reference>
<comment type="function">
    <text evidence="1">Condensation of UDP-2,3-diacylglucosamine and 2,3-diacylglucosamine-1-phosphate to form lipid A disaccharide, a precursor of lipid A, a phosphorylated glycolipid that anchors the lipopolysaccharide to the outer membrane of the cell.</text>
</comment>
<keyword evidence="6" id="KW-0441">Lipid A biosynthesis</keyword>
<evidence type="ECO:0000256" key="3">
    <source>
        <dbReference type="ARBA" id="ARBA00012687"/>
    </source>
</evidence>
<keyword evidence="9" id="KW-0443">Lipid metabolism</keyword>
<accession>A0ABQ5V8S0</accession>
<dbReference type="Proteomes" id="UP001161391">
    <property type="component" value="Unassembled WGS sequence"/>
</dbReference>
<sequence length="387" mass="41702">MDRPDIFIVAAEPSGDQLGAGLAHALNRKNPNLKLSAIGGSALKETGLESRMDIDGLAILGFVEGLKAYGFVLKKVREATEIIMKTNPQSVILIDSWGFMVRIAKALKARGYTGHIIKYVAPQVWAMRSGRAKILARYVDHLLSTQPMDAPFFEAAGLPQTFVGNPVLDTDYSAGDRLAFLSRHNLKSTAMTVGFFFGSRPSEIERVGPALILAHDRLSAEYPDLQALCVIADPVRHLVEPQLEGRDVHLIDQDELIDAMSVMDGAMACSGTITTQLAAAGVPTSVLYRLSPLTYVVASRLFKPPFFSLVNISAVASDPDLEDPLMPEFVQDDIMTDAPSQALIDIIGNPGMAEAVREALKHETRRMGAGSGSASDRAADAIMSILA</sequence>
<dbReference type="PANTHER" id="PTHR30372:SF4">
    <property type="entry name" value="LIPID-A-DISACCHARIDE SYNTHASE, MITOCHONDRIAL-RELATED"/>
    <property type="match status" value="1"/>
</dbReference>
<dbReference type="SUPFAM" id="SSF53756">
    <property type="entry name" value="UDP-Glycosyltransferase/glycogen phosphorylase"/>
    <property type="match status" value="1"/>
</dbReference>
<evidence type="ECO:0000256" key="7">
    <source>
        <dbReference type="ARBA" id="ARBA00022676"/>
    </source>
</evidence>
<dbReference type="Pfam" id="PF02684">
    <property type="entry name" value="LpxB"/>
    <property type="match status" value="1"/>
</dbReference>
<evidence type="ECO:0000256" key="10">
    <source>
        <dbReference type="ARBA" id="ARBA00048975"/>
    </source>
</evidence>
<dbReference type="RefSeq" id="WP_284388839.1">
    <property type="nucleotide sequence ID" value="NZ_BSNK01000001.1"/>
</dbReference>
<dbReference type="InterPro" id="IPR003835">
    <property type="entry name" value="Glyco_trans_19"/>
</dbReference>
<reference evidence="11" key="2">
    <citation type="submission" date="2023-01" db="EMBL/GenBank/DDBJ databases">
        <title>Draft genome sequence of Algimonas ampicilliniresistens strain NBRC 108219.</title>
        <authorList>
            <person name="Sun Q."/>
            <person name="Mori K."/>
        </authorList>
    </citation>
    <scope>NUCLEOTIDE SEQUENCE</scope>
    <source>
        <strain evidence="11">NBRC 108219</strain>
    </source>
</reference>
<dbReference type="PANTHER" id="PTHR30372">
    <property type="entry name" value="LIPID-A-DISACCHARIDE SYNTHASE"/>
    <property type="match status" value="1"/>
</dbReference>
<proteinExistence type="inferred from homology"/>
<evidence type="ECO:0000313" key="11">
    <source>
        <dbReference type="EMBL" id="GLQ23417.1"/>
    </source>
</evidence>
<evidence type="ECO:0000256" key="6">
    <source>
        <dbReference type="ARBA" id="ARBA00022556"/>
    </source>
</evidence>
<gene>
    <name evidence="11" type="primary">lpxB</name>
    <name evidence="11" type="ORF">GCM10007853_12910</name>
</gene>
<keyword evidence="7" id="KW-0328">Glycosyltransferase</keyword>
<evidence type="ECO:0000256" key="1">
    <source>
        <dbReference type="ARBA" id="ARBA00002056"/>
    </source>
</evidence>
<dbReference type="EMBL" id="BSNK01000001">
    <property type="protein sequence ID" value="GLQ23417.1"/>
    <property type="molecule type" value="Genomic_DNA"/>
</dbReference>
<keyword evidence="12" id="KW-1185">Reference proteome</keyword>
<evidence type="ECO:0000256" key="8">
    <source>
        <dbReference type="ARBA" id="ARBA00022679"/>
    </source>
</evidence>
<keyword evidence="8" id="KW-0808">Transferase</keyword>
<organism evidence="11 12">
    <name type="scientific">Algimonas ampicilliniresistens</name>
    <dbReference type="NCBI Taxonomy" id="1298735"/>
    <lineage>
        <taxon>Bacteria</taxon>
        <taxon>Pseudomonadati</taxon>
        <taxon>Pseudomonadota</taxon>
        <taxon>Alphaproteobacteria</taxon>
        <taxon>Maricaulales</taxon>
        <taxon>Robiginitomaculaceae</taxon>
        <taxon>Algimonas</taxon>
    </lineage>
</organism>
<evidence type="ECO:0000256" key="2">
    <source>
        <dbReference type="ARBA" id="ARBA00007868"/>
    </source>
</evidence>
<comment type="similarity">
    <text evidence="2">Belongs to the LpxB family.</text>
</comment>
<comment type="caution">
    <text evidence="11">The sequence shown here is derived from an EMBL/GenBank/DDBJ whole genome shotgun (WGS) entry which is preliminary data.</text>
</comment>
<evidence type="ECO:0000256" key="9">
    <source>
        <dbReference type="ARBA" id="ARBA00023098"/>
    </source>
</evidence>
<comment type="catalytic activity">
    <reaction evidence="10">
        <text>a lipid X + a UDP-2-N,3-O-bis[(3R)-3-hydroxyacyl]-alpha-D-glucosamine = a lipid A disaccharide + UDP + H(+)</text>
        <dbReference type="Rhea" id="RHEA:67828"/>
        <dbReference type="ChEBI" id="CHEBI:15378"/>
        <dbReference type="ChEBI" id="CHEBI:58223"/>
        <dbReference type="ChEBI" id="CHEBI:137748"/>
        <dbReference type="ChEBI" id="CHEBI:176338"/>
        <dbReference type="ChEBI" id="CHEBI:176343"/>
        <dbReference type="EC" id="2.4.1.182"/>
    </reaction>
</comment>
<evidence type="ECO:0000313" key="12">
    <source>
        <dbReference type="Proteomes" id="UP001161391"/>
    </source>
</evidence>
<protein>
    <recommendedName>
        <fullName evidence="4">Lipid-A-disaccharide synthase</fullName>
        <ecNumber evidence="3">2.4.1.182</ecNumber>
    </recommendedName>
</protein>